<evidence type="ECO:0000259" key="3">
    <source>
        <dbReference type="Pfam" id="PF18962"/>
    </source>
</evidence>
<sequence>MKLRIITTLLVFINLHGFSQADIESFQSATGSQYYLLTGAIDQSPTGANVSWDFTGLAATTTLLTDTFVETPPNSVIRTSEGSILISEIGLNTTDDVLSVTSALSSGIQLSYTNFAVIGAFPLSYGYSNTDDLEGTFTGPVSGNILNSSTIDVAVDAWGILKLEAFDGAVTRLKIVQNLNLLVGGLVPATGTQTTYFYYDANSDDLVFRSTRLQVPLANIDNTTMESLSSSVLSTTTFKGIEADLKLTNNPVKDILRLSANDGVEVNAISISDLSGRVILKLETKKAIVDVSHLPSGMYVASIQTQRGIINKRFIKQ</sequence>
<reference evidence="4" key="2">
    <citation type="submission" date="2020-09" db="EMBL/GenBank/DDBJ databases">
        <authorList>
            <person name="Sun Q."/>
            <person name="Kim S."/>
        </authorList>
    </citation>
    <scope>NUCLEOTIDE SEQUENCE</scope>
    <source>
        <strain evidence="4">KCTC 12710</strain>
    </source>
</reference>
<dbReference type="NCBIfam" id="TIGR04183">
    <property type="entry name" value="Por_Secre_tail"/>
    <property type="match status" value="1"/>
</dbReference>
<evidence type="ECO:0000313" key="4">
    <source>
        <dbReference type="EMBL" id="GGZ76825.1"/>
    </source>
</evidence>
<organism evidence="4 5">
    <name type="scientific">Algibacter mikhailovii</name>
    <dbReference type="NCBI Taxonomy" id="425498"/>
    <lineage>
        <taxon>Bacteria</taxon>
        <taxon>Pseudomonadati</taxon>
        <taxon>Bacteroidota</taxon>
        <taxon>Flavobacteriia</taxon>
        <taxon>Flavobacteriales</taxon>
        <taxon>Flavobacteriaceae</taxon>
        <taxon>Algibacter</taxon>
    </lineage>
</organism>
<feature type="signal peptide" evidence="2">
    <location>
        <begin position="1"/>
        <end position="21"/>
    </location>
</feature>
<dbReference type="AlphaFoldDB" id="A0A918V6S5"/>
<feature type="chain" id="PRO_5037434298" description="Secretion system C-terminal sorting domain-containing protein" evidence="2">
    <location>
        <begin position="22"/>
        <end position="317"/>
    </location>
</feature>
<evidence type="ECO:0000256" key="2">
    <source>
        <dbReference type="SAM" id="SignalP"/>
    </source>
</evidence>
<name>A0A918V6S5_9FLAO</name>
<keyword evidence="5" id="KW-1185">Reference proteome</keyword>
<gene>
    <name evidence="4" type="ORF">GCM10007028_12560</name>
</gene>
<dbReference type="Proteomes" id="UP000636004">
    <property type="component" value="Unassembled WGS sequence"/>
</dbReference>
<protein>
    <recommendedName>
        <fullName evidence="3">Secretion system C-terminal sorting domain-containing protein</fullName>
    </recommendedName>
</protein>
<dbReference type="EMBL" id="BMWZ01000003">
    <property type="protein sequence ID" value="GGZ76825.1"/>
    <property type="molecule type" value="Genomic_DNA"/>
</dbReference>
<accession>A0A918V6S5</accession>
<dbReference type="RefSeq" id="WP_189359945.1">
    <property type="nucleotide sequence ID" value="NZ_BMWZ01000003.1"/>
</dbReference>
<proteinExistence type="predicted"/>
<feature type="domain" description="Secretion system C-terminal sorting" evidence="3">
    <location>
        <begin position="250"/>
        <end position="315"/>
    </location>
</feature>
<dbReference type="InterPro" id="IPR026444">
    <property type="entry name" value="Secre_tail"/>
</dbReference>
<reference evidence="4" key="1">
    <citation type="journal article" date="2014" name="Int. J. Syst. Evol. Microbiol.">
        <title>Complete genome sequence of Corynebacterium casei LMG S-19264T (=DSM 44701T), isolated from a smear-ripened cheese.</title>
        <authorList>
            <consortium name="US DOE Joint Genome Institute (JGI-PGF)"/>
            <person name="Walter F."/>
            <person name="Albersmeier A."/>
            <person name="Kalinowski J."/>
            <person name="Ruckert C."/>
        </authorList>
    </citation>
    <scope>NUCLEOTIDE SEQUENCE</scope>
    <source>
        <strain evidence="4">KCTC 12710</strain>
    </source>
</reference>
<evidence type="ECO:0000313" key="5">
    <source>
        <dbReference type="Proteomes" id="UP000636004"/>
    </source>
</evidence>
<evidence type="ECO:0000256" key="1">
    <source>
        <dbReference type="ARBA" id="ARBA00022729"/>
    </source>
</evidence>
<keyword evidence="1 2" id="KW-0732">Signal</keyword>
<dbReference type="Pfam" id="PF18962">
    <property type="entry name" value="Por_Secre_tail"/>
    <property type="match status" value="1"/>
</dbReference>
<comment type="caution">
    <text evidence="4">The sequence shown here is derived from an EMBL/GenBank/DDBJ whole genome shotgun (WGS) entry which is preliminary data.</text>
</comment>